<evidence type="ECO:0000313" key="3">
    <source>
        <dbReference type="Proteomes" id="UP001596058"/>
    </source>
</evidence>
<dbReference type="GO" id="GO:0003964">
    <property type="term" value="F:RNA-directed DNA polymerase activity"/>
    <property type="evidence" value="ECO:0007669"/>
    <property type="project" value="UniProtKB-KW"/>
</dbReference>
<keyword evidence="2" id="KW-0548">Nucleotidyltransferase</keyword>
<organism evidence="2 3">
    <name type="scientific">Nonomuraea insulae</name>
    <dbReference type="NCBI Taxonomy" id="1616787"/>
    <lineage>
        <taxon>Bacteria</taxon>
        <taxon>Bacillati</taxon>
        <taxon>Actinomycetota</taxon>
        <taxon>Actinomycetes</taxon>
        <taxon>Streptosporangiales</taxon>
        <taxon>Streptosporangiaceae</taxon>
        <taxon>Nonomuraea</taxon>
    </lineage>
</organism>
<keyword evidence="2" id="KW-0808">Transferase</keyword>
<keyword evidence="2" id="KW-0695">RNA-directed DNA polymerase</keyword>
<dbReference type="EMBL" id="JBHSPA010000152">
    <property type="protein sequence ID" value="MFC5835973.1"/>
    <property type="molecule type" value="Genomic_DNA"/>
</dbReference>
<dbReference type="SUPFAM" id="SSF56672">
    <property type="entry name" value="DNA/RNA polymerases"/>
    <property type="match status" value="1"/>
</dbReference>
<dbReference type="Pfam" id="PF00078">
    <property type="entry name" value="RVT_1"/>
    <property type="match status" value="1"/>
</dbReference>
<dbReference type="PROSITE" id="PS50878">
    <property type="entry name" value="RT_POL"/>
    <property type="match status" value="1"/>
</dbReference>
<dbReference type="Proteomes" id="UP001596058">
    <property type="component" value="Unassembled WGS sequence"/>
</dbReference>
<feature type="domain" description="Reverse transcriptase" evidence="1">
    <location>
        <begin position="98"/>
        <end position="333"/>
    </location>
</feature>
<dbReference type="NCBIfam" id="TIGR04416">
    <property type="entry name" value="group_II_RT_mat"/>
    <property type="match status" value="1"/>
</dbReference>
<dbReference type="EC" id="2.7.7.49" evidence="2"/>
<dbReference type="Pfam" id="PF08388">
    <property type="entry name" value="GIIM"/>
    <property type="match status" value="1"/>
</dbReference>
<dbReference type="Pfam" id="PF13655">
    <property type="entry name" value="RVT_N"/>
    <property type="match status" value="1"/>
</dbReference>
<evidence type="ECO:0000259" key="1">
    <source>
        <dbReference type="PROSITE" id="PS50878"/>
    </source>
</evidence>
<dbReference type="InterPro" id="IPR051083">
    <property type="entry name" value="GrpII_Intron_Splice-Mob/Def"/>
</dbReference>
<reference evidence="3" key="1">
    <citation type="journal article" date="2019" name="Int. J. Syst. Evol. Microbiol.">
        <title>The Global Catalogue of Microorganisms (GCM) 10K type strain sequencing project: providing services to taxonomists for standard genome sequencing and annotation.</title>
        <authorList>
            <consortium name="The Broad Institute Genomics Platform"/>
            <consortium name="The Broad Institute Genome Sequencing Center for Infectious Disease"/>
            <person name="Wu L."/>
            <person name="Ma J."/>
        </authorList>
    </citation>
    <scope>NUCLEOTIDE SEQUENCE [LARGE SCALE GENOMIC DNA]</scope>
    <source>
        <strain evidence="3">CCUG 53903</strain>
    </source>
</reference>
<sequence>MGRNGSGDVPDEGRTIEDWTSIPWRKLETTVYRLQKRIFRASCRGDVSVVWSLQRLLMKSEAARCLAVRRVTQDNRGKHTAGIDGVASVLPSQRWQMVERLRDPETIKPRPVRRVWIPKPGKTEKRPLGIPVMLDRALQALVKIVLEPEWEARFEPNSYGFRPARSAHDAIAAIFDATCKKDKYVLDADIEGCFDNIAHEPLLDKLATFPMLRRLIKGWLTAGVMEGGVVEDTWRGSPQGGVISPLLALIALHGLETRITSAFGSRDRPQVVTYADDFVVLHPTREGIEKAQFLAEEWLKGVGLRLKASKTRIAHTRLALDGHAGFEFLGFHVRRYVTGEFRPGNDGRKQPIIKTLIKPSKESVKRHHRAMRDIVRARKTVPHEALISDLNPVIRGWSMYYRTVVSKKVFASCDYRLFSTLMHWAGRRHPKKSAGWVFAKYWRRSERGRWEFSIPDGPRLAVHADIPIKRHVKVRGHANPYDGNLVYWADRLRVHPLTTSRIAILLRRQRGKCANCRLLFTEADTITVKRLSPPSWRGLTDLASMRAVHQHCHGKVNDIAGEVIAANVARVFTTRTA</sequence>
<dbReference type="InterPro" id="IPR043502">
    <property type="entry name" value="DNA/RNA_pol_sf"/>
</dbReference>
<dbReference type="InterPro" id="IPR030931">
    <property type="entry name" value="Group_II_RT_mat"/>
</dbReference>
<comment type="caution">
    <text evidence="2">The sequence shown here is derived from an EMBL/GenBank/DDBJ whole genome shotgun (WGS) entry which is preliminary data.</text>
</comment>
<dbReference type="PANTHER" id="PTHR34047:SF10">
    <property type="entry name" value="GROUP II INTRON-ASSOCIATED OPEN READING FRAME"/>
    <property type="match status" value="1"/>
</dbReference>
<dbReference type="CDD" id="cd01651">
    <property type="entry name" value="RT_G2_intron"/>
    <property type="match status" value="1"/>
</dbReference>
<dbReference type="InterPro" id="IPR025960">
    <property type="entry name" value="RVT_N"/>
</dbReference>
<dbReference type="InterPro" id="IPR013597">
    <property type="entry name" value="Mat_intron_G2"/>
</dbReference>
<proteinExistence type="predicted"/>
<name>A0ABW1DG84_9ACTN</name>
<evidence type="ECO:0000313" key="2">
    <source>
        <dbReference type="EMBL" id="MFC5835973.1"/>
    </source>
</evidence>
<dbReference type="PANTHER" id="PTHR34047">
    <property type="entry name" value="NUCLEAR INTRON MATURASE 1, MITOCHONDRIAL-RELATED"/>
    <property type="match status" value="1"/>
</dbReference>
<accession>A0ABW1DG84</accession>
<dbReference type="InterPro" id="IPR000477">
    <property type="entry name" value="RT_dom"/>
</dbReference>
<keyword evidence="3" id="KW-1185">Reference proteome</keyword>
<protein>
    <submittedName>
        <fullName evidence="2">Group II intron reverse transcriptase/maturase</fullName>
        <ecNumber evidence="2">2.7.7.49</ecNumber>
    </submittedName>
</protein>
<dbReference type="RefSeq" id="WP_379525383.1">
    <property type="nucleotide sequence ID" value="NZ_JBHSPA010000152.1"/>
</dbReference>
<gene>
    <name evidence="2" type="primary">ltrA</name>
    <name evidence="2" type="ORF">ACFPZ3_70210</name>
</gene>